<sequence>MIRVIAVDLDETLLAPDKSIPAENKAALQLAQERGIRVVIATARGWGRTEAFYKELELQTPVIVSSGSRVVDGRTGEDLWMHRMPMDFARDVCAFCDEQDISIRVYVGQEVWNNRDTDPLLNAPVAEDRIVRNMAAKLPEAPYQIYTKGERNVALLRERFGKQGDGFLLNITKYADGIPEVMILNPLGTKGEALRALCEQWGVPREQVMAAGDNFNDLSMIEWAGFGVAMGWAVPEVRACADYVTTPDNQAGVAEAIYYLLEDRQEPSAS</sequence>
<dbReference type="GO" id="GO:0016791">
    <property type="term" value="F:phosphatase activity"/>
    <property type="evidence" value="ECO:0007669"/>
    <property type="project" value="TreeGrafter"/>
</dbReference>
<dbReference type="Proteomes" id="UP000027931">
    <property type="component" value="Unassembled WGS sequence"/>
</dbReference>
<dbReference type="InterPro" id="IPR000150">
    <property type="entry name" value="Cof"/>
</dbReference>
<dbReference type="InterPro" id="IPR023214">
    <property type="entry name" value="HAD_sf"/>
</dbReference>
<dbReference type="PANTHER" id="PTHR10000:SF8">
    <property type="entry name" value="HAD SUPERFAMILY HYDROLASE-LIKE, TYPE 3"/>
    <property type="match status" value="1"/>
</dbReference>
<keyword evidence="2" id="KW-1185">Reference proteome</keyword>
<dbReference type="GO" id="GO:0000287">
    <property type="term" value="F:magnesium ion binding"/>
    <property type="evidence" value="ECO:0007669"/>
    <property type="project" value="TreeGrafter"/>
</dbReference>
<dbReference type="EMBL" id="JMIR01000008">
    <property type="protein sequence ID" value="KEO83865.1"/>
    <property type="molecule type" value="Genomic_DNA"/>
</dbReference>
<evidence type="ECO:0000313" key="2">
    <source>
        <dbReference type="Proteomes" id="UP000027931"/>
    </source>
</evidence>
<dbReference type="Pfam" id="PF08282">
    <property type="entry name" value="Hydrolase_3"/>
    <property type="match status" value="1"/>
</dbReference>
<dbReference type="NCBIfam" id="TIGR00099">
    <property type="entry name" value="Cof-subfamily"/>
    <property type="match status" value="1"/>
</dbReference>
<dbReference type="Gene3D" id="3.40.50.1000">
    <property type="entry name" value="HAD superfamily/HAD-like"/>
    <property type="match status" value="1"/>
</dbReference>
<evidence type="ECO:0008006" key="3">
    <source>
        <dbReference type="Google" id="ProtNLM"/>
    </source>
</evidence>
<dbReference type="eggNOG" id="COG0561">
    <property type="taxonomic scope" value="Bacteria"/>
</dbReference>
<dbReference type="CDD" id="cd07516">
    <property type="entry name" value="HAD_Pase"/>
    <property type="match status" value="1"/>
</dbReference>
<dbReference type="STRING" id="1157490.EL26_08080"/>
<dbReference type="AlphaFoldDB" id="A0A074LTH3"/>
<gene>
    <name evidence="1" type="ORF">EL26_08080</name>
</gene>
<protein>
    <recommendedName>
        <fullName evidence="3">Hydrolase</fullName>
    </recommendedName>
</protein>
<name>A0A074LTH3_9BACL</name>
<proteinExistence type="predicted"/>
<accession>A0A074LTH3</accession>
<dbReference type="InterPro" id="IPR036412">
    <property type="entry name" value="HAD-like_sf"/>
</dbReference>
<dbReference type="OrthoDB" id="9781413at2"/>
<evidence type="ECO:0000313" key="1">
    <source>
        <dbReference type="EMBL" id="KEO83865.1"/>
    </source>
</evidence>
<organism evidence="1 2">
    <name type="scientific">Tumebacillus flagellatus</name>
    <dbReference type="NCBI Taxonomy" id="1157490"/>
    <lineage>
        <taxon>Bacteria</taxon>
        <taxon>Bacillati</taxon>
        <taxon>Bacillota</taxon>
        <taxon>Bacilli</taxon>
        <taxon>Bacillales</taxon>
        <taxon>Alicyclobacillaceae</taxon>
        <taxon>Tumebacillus</taxon>
    </lineage>
</organism>
<reference evidence="1 2" key="1">
    <citation type="journal article" date="2013" name="Int. J. Syst. Evol. Microbiol.">
        <title>Tumebacillus flagellatus sp. nov., an alpha-amylase/pullulanase-producing bacterium isolated from cassava wastewater.</title>
        <authorList>
            <person name="Wang Q."/>
            <person name="Xie N."/>
            <person name="Qin Y."/>
            <person name="Shen N."/>
            <person name="Zhu J."/>
            <person name="Mi H."/>
            <person name="Huang R."/>
        </authorList>
    </citation>
    <scope>NUCLEOTIDE SEQUENCE [LARGE SCALE GENOMIC DNA]</scope>
    <source>
        <strain evidence="1 2">GST4</strain>
    </source>
</reference>
<dbReference type="RefSeq" id="WP_038086303.1">
    <property type="nucleotide sequence ID" value="NZ_JMIR01000008.1"/>
</dbReference>
<dbReference type="Gene3D" id="3.30.1240.10">
    <property type="match status" value="1"/>
</dbReference>
<comment type="caution">
    <text evidence="1">The sequence shown here is derived from an EMBL/GenBank/DDBJ whole genome shotgun (WGS) entry which is preliminary data.</text>
</comment>
<dbReference type="PANTHER" id="PTHR10000">
    <property type="entry name" value="PHOSPHOSERINE PHOSPHATASE"/>
    <property type="match status" value="1"/>
</dbReference>
<dbReference type="SUPFAM" id="SSF56784">
    <property type="entry name" value="HAD-like"/>
    <property type="match status" value="1"/>
</dbReference>
<dbReference type="GO" id="GO:0005829">
    <property type="term" value="C:cytosol"/>
    <property type="evidence" value="ECO:0007669"/>
    <property type="project" value="TreeGrafter"/>
</dbReference>